<gene>
    <name evidence="1" type="ORF">NOO_LOCUS11268</name>
</gene>
<keyword evidence="2" id="KW-1185">Reference proteome</keyword>
<protein>
    <submittedName>
        <fullName evidence="1 3">Uncharacterized protein</fullName>
    </submittedName>
</protein>
<accession>A0A182ESZ7</accession>
<sequence>IHCENVSPWLKLTLTDTTNTAFRITAEVVNIFLISRNILNDDIFEKEIWGNISFCLNFKLGQMIRNETFQEDELRELADFTTNLECKLQFSPKRVSNTAIILSHTVILFKFPAIIRAKNIREDFNLSRNFWIKQKIQQSKHHTNQVENDSSQMTSHSSLMNIANSLGMKITLLFRDRTTACIPLYSNNYQPFTSALLLGLKDAEAMIKFVRGIKAEAKFSNLKIMFAENFEH</sequence>
<evidence type="ECO:0000313" key="3">
    <source>
        <dbReference type="WBParaSite" id="nOo.2.0.1.t11268-RA"/>
    </source>
</evidence>
<evidence type="ECO:0000313" key="2">
    <source>
        <dbReference type="Proteomes" id="UP000271087"/>
    </source>
</evidence>
<dbReference type="STRING" id="42157.A0A182ESZ7"/>
<dbReference type="Proteomes" id="UP000271087">
    <property type="component" value="Unassembled WGS sequence"/>
</dbReference>
<reference evidence="1 2" key="2">
    <citation type="submission" date="2018-08" db="EMBL/GenBank/DDBJ databases">
        <authorList>
            <person name="Laetsch R D."/>
            <person name="Stevens L."/>
            <person name="Kumar S."/>
            <person name="Blaxter L. M."/>
        </authorList>
    </citation>
    <scope>NUCLEOTIDE SEQUENCE [LARGE SCALE GENOMIC DNA]</scope>
</reference>
<dbReference type="EMBL" id="UYRW01007579">
    <property type="protein sequence ID" value="VDM95504.1"/>
    <property type="molecule type" value="Genomic_DNA"/>
</dbReference>
<organism evidence="3">
    <name type="scientific">Onchocerca ochengi</name>
    <name type="common">Filarial nematode worm</name>
    <dbReference type="NCBI Taxonomy" id="42157"/>
    <lineage>
        <taxon>Eukaryota</taxon>
        <taxon>Metazoa</taxon>
        <taxon>Ecdysozoa</taxon>
        <taxon>Nematoda</taxon>
        <taxon>Chromadorea</taxon>
        <taxon>Rhabditida</taxon>
        <taxon>Spirurina</taxon>
        <taxon>Spiruromorpha</taxon>
        <taxon>Filarioidea</taxon>
        <taxon>Onchocercidae</taxon>
        <taxon>Onchocerca</taxon>
    </lineage>
</organism>
<dbReference type="OrthoDB" id="10051416at2759"/>
<proteinExistence type="predicted"/>
<reference evidence="3" key="1">
    <citation type="submission" date="2016-06" db="UniProtKB">
        <authorList>
            <consortium name="WormBaseParasite"/>
        </authorList>
    </citation>
    <scope>IDENTIFICATION</scope>
</reference>
<evidence type="ECO:0000313" key="1">
    <source>
        <dbReference type="EMBL" id="VDM95504.1"/>
    </source>
</evidence>
<dbReference type="AlphaFoldDB" id="A0A182ESZ7"/>
<dbReference type="WBParaSite" id="nOo.2.0.1.t11268-RA">
    <property type="protein sequence ID" value="nOo.2.0.1.t11268-RA"/>
    <property type="gene ID" value="nOo.2.0.1.g11268"/>
</dbReference>
<name>A0A182ESZ7_ONCOC</name>